<dbReference type="CDD" id="cd00022">
    <property type="entry name" value="BIR"/>
    <property type="match status" value="1"/>
</dbReference>
<dbReference type="EMBL" id="JANIIK010000117">
    <property type="protein sequence ID" value="KAJ3586035.1"/>
    <property type="molecule type" value="Genomic_DNA"/>
</dbReference>
<dbReference type="OrthoDB" id="2196114at2759"/>
<dbReference type="SMART" id="SM00238">
    <property type="entry name" value="BIR"/>
    <property type="match status" value="1"/>
</dbReference>
<keyword evidence="5" id="KW-0498">Mitosis</keyword>
<organism evidence="9 10">
    <name type="scientific">Muraenolepis orangiensis</name>
    <name type="common">Patagonian moray cod</name>
    <dbReference type="NCBI Taxonomy" id="630683"/>
    <lineage>
        <taxon>Eukaryota</taxon>
        <taxon>Metazoa</taxon>
        <taxon>Chordata</taxon>
        <taxon>Craniata</taxon>
        <taxon>Vertebrata</taxon>
        <taxon>Euteleostomi</taxon>
        <taxon>Actinopterygii</taxon>
        <taxon>Neopterygii</taxon>
        <taxon>Teleostei</taxon>
        <taxon>Neoteleostei</taxon>
        <taxon>Acanthomorphata</taxon>
        <taxon>Zeiogadaria</taxon>
        <taxon>Gadariae</taxon>
        <taxon>Gadiformes</taxon>
        <taxon>Muraenolepidoidei</taxon>
        <taxon>Muraenolepididae</taxon>
        <taxon>Muraenolepis</taxon>
    </lineage>
</organism>
<dbReference type="Proteomes" id="UP001148018">
    <property type="component" value="Unassembled WGS sequence"/>
</dbReference>
<protein>
    <submittedName>
        <fullName evidence="9">Uncharacterized protein</fullName>
    </submittedName>
</protein>
<proteinExistence type="inferred from homology"/>
<dbReference type="InterPro" id="IPR051190">
    <property type="entry name" value="Baculoviral_IAP"/>
</dbReference>
<dbReference type="AlphaFoldDB" id="A0A9Q0DCH3"/>
<keyword evidence="10" id="KW-1185">Reference proteome</keyword>
<dbReference type="PROSITE" id="PS50143">
    <property type="entry name" value="BIR_REPEAT_2"/>
    <property type="match status" value="1"/>
</dbReference>
<evidence type="ECO:0000256" key="2">
    <source>
        <dbReference type="ARBA" id="ARBA00004584"/>
    </source>
</evidence>
<dbReference type="PANTHER" id="PTHR46771:SF2">
    <property type="entry name" value="BACULOVIRAL IAP REPEAT-CONTAINING PROTEIN 5.1"/>
    <property type="match status" value="1"/>
</dbReference>
<evidence type="ECO:0000256" key="4">
    <source>
        <dbReference type="ARBA" id="ARBA00022723"/>
    </source>
</evidence>
<evidence type="ECO:0000256" key="3">
    <source>
        <dbReference type="ARBA" id="ARBA00006672"/>
    </source>
</evidence>
<name>A0A9Q0DCH3_9TELE</name>
<comment type="subcellular location">
    <subcellularLocation>
        <location evidence="2">Chromosome</location>
        <location evidence="2">Centromere</location>
    </subcellularLocation>
    <subcellularLocation>
        <location evidence="1">Cytoplasm</location>
        <location evidence="1">Cytoskeleton</location>
        <location evidence="1">Spindle</location>
    </subcellularLocation>
</comment>
<reference evidence="9" key="1">
    <citation type="submission" date="2022-07" db="EMBL/GenBank/DDBJ databases">
        <title>Chromosome-level genome of Muraenolepis orangiensis.</title>
        <authorList>
            <person name="Kim J."/>
        </authorList>
    </citation>
    <scope>NUCLEOTIDE SEQUENCE</scope>
    <source>
        <strain evidence="9">KU_S4_2022</strain>
        <tissue evidence="9">Muscle</tissue>
    </source>
</reference>
<comment type="caution">
    <text evidence="9">The sequence shown here is derived from an EMBL/GenBank/DDBJ whole genome shotgun (WGS) entry which is preliminary data.</text>
</comment>
<dbReference type="PANTHER" id="PTHR46771">
    <property type="entry name" value="DETERIN"/>
    <property type="match status" value="1"/>
</dbReference>
<sequence length="193" mass="22403">MQRCSVGSHSMLCYDFKLTTKIRQDHHESTTEKRNNSPKIMTCLSALPWSESHRNPLLSSDMLPLLQVLRSEMRRDVGVVHACLPLQMARAGFVHCPSENEPDVACCFYCLLELEGWEPHDDPRIEHTKLSTNCRFLTMGKDFSELTVAEFHHMEKERLKIYIKKASNMKMAYLRDDMDKALDNLNSMRDLQL</sequence>
<keyword evidence="6" id="KW-0159">Chromosome partition</keyword>
<evidence type="ECO:0000313" key="10">
    <source>
        <dbReference type="Proteomes" id="UP001148018"/>
    </source>
</evidence>
<dbReference type="Pfam" id="PF00653">
    <property type="entry name" value="BIR"/>
    <property type="match status" value="1"/>
</dbReference>
<evidence type="ECO:0000313" key="9">
    <source>
        <dbReference type="EMBL" id="KAJ3586035.1"/>
    </source>
</evidence>
<keyword evidence="5" id="KW-0131">Cell cycle</keyword>
<keyword evidence="5" id="KW-0132">Cell division</keyword>
<dbReference type="InterPro" id="IPR001370">
    <property type="entry name" value="BIR_rpt"/>
</dbReference>
<dbReference type="GO" id="GO:0046872">
    <property type="term" value="F:metal ion binding"/>
    <property type="evidence" value="ECO:0007669"/>
    <property type="project" value="UniProtKB-KW"/>
</dbReference>
<keyword evidence="7" id="KW-0862">Zinc</keyword>
<dbReference type="GO" id="GO:0007059">
    <property type="term" value="P:chromosome segregation"/>
    <property type="evidence" value="ECO:0007669"/>
    <property type="project" value="UniProtKB-KW"/>
</dbReference>
<evidence type="ECO:0000256" key="7">
    <source>
        <dbReference type="ARBA" id="ARBA00022833"/>
    </source>
</evidence>
<comment type="similarity">
    <text evidence="3">Belongs to the IAP family.</text>
</comment>
<dbReference type="GO" id="GO:0000775">
    <property type="term" value="C:chromosome, centromeric region"/>
    <property type="evidence" value="ECO:0007669"/>
    <property type="project" value="UniProtKB-SubCell"/>
</dbReference>
<dbReference type="SUPFAM" id="SSF57924">
    <property type="entry name" value="Inhibitor of apoptosis (IAP) repeat"/>
    <property type="match status" value="1"/>
</dbReference>
<dbReference type="Gene3D" id="1.10.1170.10">
    <property type="entry name" value="Inhibitor Of Apoptosis Protein (2mihbC-IAP-1), Chain A"/>
    <property type="match status" value="1"/>
</dbReference>
<evidence type="ECO:0000256" key="8">
    <source>
        <dbReference type="ARBA" id="ARBA00023328"/>
    </source>
</evidence>
<gene>
    <name evidence="9" type="ORF">NHX12_012437</name>
</gene>
<keyword evidence="4" id="KW-0479">Metal-binding</keyword>
<evidence type="ECO:0000256" key="5">
    <source>
        <dbReference type="ARBA" id="ARBA00022776"/>
    </source>
</evidence>
<accession>A0A9Q0DCH3</accession>
<keyword evidence="8" id="KW-0137">Centromere</keyword>
<dbReference type="GO" id="GO:0005819">
    <property type="term" value="C:spindle"/>
    <property type="evidence" value="ECO:0007669"/>
    <property type="project" value="UniProtKB-SubCell"/>
</dbReference>
<evidence type="ECO:0000256" key="1">
    <source>
        <dbReference type="ARBA" id="ARBA00004186"/>
    </source>
</evidence>
<evidence type="ECO:0000256" key="6">
    <source>
        <dbReference type="ARBA" id="ARBA00022829"/>
    </source>
</evidence>